<keyword evidence="2" id="KW-1185">Reference proteome</keyword>
<name>A0A3S3BIU1_9NOCA</name>
<sequence>MLLTGLLTMHGLATDGINTAGGTTACPGGSAVLPTSEPDSSGETAPVSVRVGAEPATAAAPGAAAAPGTEMEMSGESCVATLPRQAAAVSPLMLGFVVLVALGASAGSAHAPGRGRPETWRGPPSPGIDVLRLKCVLRT</sequence>
<gene>
    <name evidence="1" type="ORF">EF834_11875</name>
</gene>
<comment type="caution">
    <text evidence="1">The sequence shown here is derived from an EMBL/GenBank/DDBJ whole genome shotgun (WGS) entry which is preliminary data.</text>
</comment>
<protein>
    <submittedName>
        <fullName evidence="1">Uncharacterized protein</fullName>
    </submittedName>
</protein>
<dbReference type="Proteomes" id="UP000284333">
    <property type="component" value="Unassembled WGS sequence"/>
</dbReference>
<accession>A0A3S3BIU1</accession>
<dbReference type="EMBL" id="RKLN01000004">
    <property type="protein sequence ID" value="RVW02306.1"/>
    <property type="molecule type" value="Genomic_DNA"/>
</dbReference>
<evidence type="ECO:0000313" key="2">
    <source>
        <dbReference type="Proteomes" id="UP000284333"/>
    </source>
</evidence>
<reference evidence="1 2" key="1">
    <citation type="submission" date="2018-11" db="EMBL/GenBank/DDBJ databases">
        <title>Rhodococcus spongicola sp. nov. and Rhodococcus xishaensis sp. nov. from marine sponges.</title>
        <authorList>
            <person name="Li L."/>
            <person name="Lin H.W."/>
        </authorList>
    </citation>
    <scope>NUCLEOTIDE SEQUENCE [LARGE SCALE GENOMIC DNA]</scope>
    <source>
        <strain evidence="1 2">LHW50502</strain>
    </source>
</reference>
<proteinExistence type="predicted"/>
<evidence type="ECO:0000313" key="1">
    <source>
        <dbReference type="EMBL" id="RVW02306.1"/>
    </source>
</evidence>
<dbReference type="AlphaFoldDB" id="A0A3S3BIU1"/>
<organism evidence="1 2">
    <name type="scientific">Rhodococcus spongiicola</name>
    <dbReference type="NCBI Taxonomy" id="2487352"/>
    <lineage>
        <taxon>Bacteria</taxon>
        <taxon>Bacillati</taxon>
        <taxon>Actinomycetota</taxon>
        <taxon>Actinomycetes</taxon>
        <taxon>Mycobacteriales</taxon>
        <taxon>Nocardiaceae</taxon>
        <taxon>Rhodococcus</taxon>
    </lineage>
</organism>